<evidence type="ECO:0000256" key="1">
    <source>
        <dbReference type="ARBA" id="ARBA00022801"/>
    </source>
</evidence>
<comment type="catalytic activity">
    <reaction evidence="2">
        <text>a 3'-end 2',3'-cyclophospho-ribonucleotide-RNA + H2O = a 3'-end 2'-phospho-ribonucleotide-RNA + H(+)</text>
        <dbReference type="Rhea" id="RHEA:11828"/>
        <dbReference type="Rhea" id="RHEA-COMP:10464"/>
        <dbReference type="Rhea" id="RHEA-COMP:17353"/>
        <dbReference type="ChEBI" id="CHEBI:15377"/>
        <dbReference type="ChEBI" id="CHEBI:15378"/>
        <dbReference type="ChEBI" id="CHEBI:83064"/>
        <dbReference type="ChEBI" id="CHEBI:173113"/>
        <dbReference type="EC" id="3.1.4.58"/>
    </reaction>
</comment>
<feature type="active site" description="Proton donor" evidence="2">
    <location>
        <position position="37"/>
    </location>
</feature>
<comment type="similarity">
    <text evidence="2">Belongs to the 2H phosphoesterase superfamily. ThpR family.</text>
</comment>
<reference evidence="3 4" key="1">
    <citation type="submission" date="2021-04" db="EMBL/GenBank/DDBJ databases">
        <title>Whole genome sequence of Jiella sp. KSK16Y-1.</title>
        <authorList>
            <person name="Tuo L."/>
        </authorList>
    </citation>
    <scope>NUCLEOTIDE SEQUENCE [LARGE SCALE GENOMIC DNA]</scope>
    <source>
        <strain evidence="3 4">KSK16Y-1</strain>
    </source>
</reference>
<evidence type="ECO:0000313" key="3">
    <source>
        <dbReference type="EMBL" id="MBP0614924.1"/>
    </source>
</evidence>
<dbReference type="NCBIfam" id="TIGR02258">
    <property type="entry name" value="2_5_ligase"/>
    <property type="match status" value="1"/>
</dbReference>
<keyword evidence="4" id="KW-1185">Reference proteome</keyword>
<organism evidence="3 4">
    <name type="scientific">Jiella mangrovi</name>
    <dbReference type="NCBI Taxonomy" id="2821407"/>
    <lineage>
        <taxon>Bacteria</taxon>
        <taxon>Pseudomonadati</taxon>
        <taxon>Pseudomonadota</taxon>
        <taxon>Alphaproteobacteria</taxon>
        <taxon>Hyphomicrobiales</taxon>
        <taxon>Aurantimonadaceae</taxon>
        <taxon>Jiella</taxon>
    </lineage>
</organism>
<comment type="function">
    <text evidence="2">Hydrolyzes RNA 2',3'-cyclic phosphodiester to an RNA 2'-phosphomonoester.</text>
</comment>
<sequence length="198" mass="21742">MPRLFTALEIPQDVALSLSMLRGGLASARWIDPENYHLTLRFIGDVEPRLADEIVAALDRIERKSLRLTFSGLGAFGNKKPHSVYAEVAPSPDLAALQADIERACKRIGLAPDQRKFVPHVTLARMKNAKPWDVAHYLALRGGFRSRSFDVDRFGLFSSRDSVGGGPYVLEEAFALAPREEPAPPASHSYGSLAPDFG</sequence>
<dbReference type="InterPro" id="IPR009097">
    <property type="entry name" value="Cyclic_Pdiesterase"/>
</dbReference>
<dbReference type="PANTHER" id="PTHR35561:SF1">
    <property type="entry name" value="RNA 2',3'-CYCLIC PHOSPHODIESTERASE"/>
    <property type="match status" value="1"/>
</dbReference>
<dbReference type="RefSeq" id="WP_209593319.1">
    <property type="nucleotide sequence ID" value="NZ_JAGJCF010000002.1"/>
</dbReference>
<proteinExistence type="inferred from homology"/>
<dbReference type="Gene3D" id="3.90.1140.10">
    <property type="entry name" value="Cyclic phosphodiesterase"/>
    <property type="match status" value="1"/>
</dbReference>
<dbReference type="EC" id="3.1.4.58" evidence="2"/>
<dbReference type="Pfam" id="PF13563">
    <property type="entry name" value="2_5_RNA_ligase2"/>
    <property type="match status" value="1"/>
</dbReference>
<accession>A0ABS4BDU5</accession>
<dbReference type="SUPFAM" id="SSF55144">
    <property type="entry name" value="LigT-like"/>
    <property type="match status" value="1"/>
</dbReference>
<feature type="active site" description="Proton acceptor" evidence="2">
    <location>
        <position position="120"/>
    </location>
</feature>
<dbReference type="EMBL" id="JAGJCF010000002">
    <property type="protein sequence ID" value="MBP0614924.1"/>
    <property type="molecule type" value="Genomic_DNA"/>
</dbReference>
<dbReference type="Proteomes" id="UP000678276">
    <property type="component" value="Unassembled WGS sequence"/>
</dbReference>
<name>A0ABS4BDU5_9HYPH</name>
<comment type="caution">
    <text evidence="3">The sequence shown here is derived from an EMBL/GenBank/DDBJ whole genome shotgun (WGS) entry which is preliminary data.</text>
</comment>
<gene>
    <name evidence="3" type="primary">thpR</name>
    <name evidence="3" type="ORF">J6595_04945</name>
</gene>
<feature type="short sequence motif" description="HXTX 2" evidence="2">
    <location>
        <begin position="120"/>
        <end position="123"/>
    </location>
</feature>
<dbReference type="InterPro" id="IPR004175">
    <property type="entry name" value="RNA_CPDase"/>
</dbReference>
<dbReference type="HAMAP" id="MF_01940">
    <property type="entry name" value="RNA_CPDase"/>
    <property type="match status" value="1"/>
</dbReference>
<evidence type="ECO:0000256" key="2">
    <source>
        <dbReference type="HAMAP-Rule" id="MF_01940"/>
    </source>
</evidence>
<protein>
    <recommendedName>
        <fullName evidence="2">RNA 2',3'-cyclic phosphodiesterase</fullName>
        <shortName evidence="2">RNA 2',3'-CPDase</shortName>
        <ecNumber evidence="2">3.1.4.58</ecNumber>
    </recommendedName>
</protein>
<keyword evidence="1 2" id="KW-0378">Hydrolase</keyword>
<evidence type="ECO:0000313" key="4">
    <source>
        <dbReference type="Proteomes" id="UP000678276"/>
    </source>
</evidence>
<dbReference type="PANTHER" id="PTHR35561">
    <property type="entry name" value="RNA 2',3'-CYCLIC PHOSPHODIESTERASE"/>
    <property type="match status" value="1"/>
</dbReference>
<feature type="short sequence motif" description="HXTX 1" evidence="2">
    <location>
        <begin position="37"/>
        <end position="40"/>
    </location>
</feature>